<dbReference type="PROSITE" id="PS51257">
    <property type="entry name" value="PROKAR_LIPOPROTEIN"/>
    <property type="match status" value="1"/>
</dbReference>
<accession>A0ABY2FW30</accession>
<keyword evidence="2" id="KW-1185">Reference proteome</keyword>
<comment type="caution">
    <text evidence="1">The sequence shown here is derived from an EMBL/GenBank/DDBJ whole genome shotgun (WGS) entry which is preliminary data.</text>
</comment>
<protein>
    <recommendedName>
        <fullName evidence="3">Lipoprotein</fullName>
    </recommendedName>
</protein>
<dbReference type="Proteomes" id="UP000295709">
    <property type="component" value="Unassembled WGS sequence"/>
</dbReference>
<dbReference type="EMBL" id="SOQW01000002">
    <property type="protein sequence ID" value="TDX93194.1"/>
    <property type="molecule type" value="Genomic_DNA"/>
</dbReference>
<sequence>MGMLKLNRIIYFIIIFLSISCTSCQKTNAVSEEKKENQCGNDNVINLRQGQEQLFLSFAGQYEKKILTGAKIEQIRSGKVISELPYNFENGTASNVIKLNDKLSLHTTDSLKITFNDKKEVILYDFKNTPDYGGKRFLGCSFGSYKVGQKSMETKNAYLYIY</sequence>
<name>A0ABY2FW30_9FLAO</name>
<reference evidence="1 2" key="1">
    <citation type="submission" date="2019-03" db="EMBL/GenBank/DDBJ databases">
        <title>Genomic Encyclopedia of Archaeal and Bacterial Type Strains, Phase II (KMG-II): from individual species to whole genera.</title>
        <authorList>
            <person name="Goeker M."/>
        </authorList>
    </citation>
    <scope>NUCLEOTIDE SEQUENCE [LARGE SCALE GENOMIC DNA]</scope>
    <source>
        <strain evidence="1 2">DSM 15235</strain>
    </source>
</reference>
<proteinExistence type="predicted"/>
<evidence type="ECO:0000313" key="1">
    <source>
        <dbReference type="EMBL" id="TDX93194.1"/>
    </source>
</evidence>
<evidence type="ECO:0008006" key="3">
    <source>
        <dbReference type="Google" id="ProtNLM"/>
    </source>
</evidence>
<gene>
    <name evidence="1" type="ORF">BCF50_2151</name>
</gene>
<organism evidence="1 2">
    <name type="scientific">Chryseobacterium daecheongense</name>
    <dbReference type="NCBI Taxonomy" id="192389"/>
    <lineage>
        <taxon>Bacteria</taxon>
        <taxon>Pseudomonadati</taxon>
        <taxon>Bacteroidota</taxon>
        <taxon>Flavobacteriia</taxon>
        <taxon>Flavobacteriales</taxon>
        <taxon>Weeksellaceae</taxon>
        <taxon>Chryseobacterium group</taxon>
        <taxon>Chryseobacterium</taxon>
    </lineage>
</organism>
<evidence type="ECO:0000313" key="2">
    <source>
        <dbReference type="Proteomes" id="UP000295709"/>
    </source>
</evidence>